<evidence type="ECO:0000313" key="6">
    <source>
        <dbReference type="Proteomes" id="UP001334804"/>
    </source>
</evidence>
<feature type="region of interest" description="Disordered" evidence="1">
    <location>
        <begin position="210"/>
        <end position="249"/>
    </location>
</feature>
<dbReference type="Proteomes" id="UP000199343">
    <property type="component" value="Unassembled WGS sequence"/>
</dbReference>
<dbReference type="Proteomes" id="UP001334804">
    <property type="component" value="Chromosome"/>
</dbReference>
<feature type="signal peptide" evidence="2">
    <location>
        <begin position="1"/>
        <end position="24"/>
    </location>
</feature>
<evidence type="ECO:0000313" key="4">
    <source>
        <dbReference type="EMBL" id="WSA35393.1"/>
    </source>
</evidence>
<proteinExistence type="predicted"/>
<accession>A0A1C6V531</accession>
<feature type="region of interest" description="Disordered" evidence="1">
    <location>
        <begin position="25"/>
        <end position="63"/>
    </location>
</feature>
<keyword evidence="2" id="KW-0732">Signal</keyword>
<feature type="compositionally biased region" description="Low complexity" evidence="1">
    <location>
        <begin position="50"/>
        <end position="60"/>
    </location>
</feature>
<dbReference type="RefSeq" id="WP_091626997.1">
    <property type="nucleotide sequence ID" value="NZ_CP109071.1"/>
</dbReference>
<name>A0A1C6V531_9ACTN</name>
<dbReference type="OrthoDB" id="4231854at2"/>
<organism evidence="3 5">
    <name type="scientific">Micromonospora peucetia</name>
    <dbReference type="NCBI Taxonomy" id="47871"/>
    <lineage>
        <taxon>Bacteria</taxon>
        <taxon>Bacillati</taxon>
        <taxon>Actinomycetota</taxon>
        <taxon>Actinomycetes</taxon>
        <taxon>Micromonosporales</taxon>
        <taxon>Micromonosporaceae</taxon>
        <taxon>Micromonospora</taxon>
    </lineage>
</organism>
<protein>
    <recommendedName>
        <fullName evidence="7">Lipoprotein</fullName>
    </recommendedName>
</protein>
<evidence type="ECO:0008006" key="7">
    <source>
        <dbReference type="Google" id="ProtNLM"/>
    </source>
</evidence>
<evidence type="ECO:0000313" key="3">
    <source>
        <dbReference type="EMBL" id="SCL61469.1"/>
    </source>
</evidence>
<dbReference type="EMBL" id="FMIC01000002">
    <property type="protein sequence ID" value="SCL61469.1"/>
    <property type="molecule type" value="Genomic_DNA"/>
</dbReference>
<dbReference type="EMBL" id="CP109071">
    <property type="protein sequence ID" value="WSA35393.1"/>
    <property type="molecule type" value="Genomic_DNA"/>
</dbReference>
<keyword evidence="6" id="KW-1185">Reference proteome</keyword>
<sequence length="249" mass="26705">MRRKLVPVVALSMVCLLVATTACSPGSRKKRNRSADGSTGTAAKRDDVDTATTRATPTPRRTGDQLACVELRNTRVGSRKVRYREYAAPIRLVDGRWSDRDGTTVELQRPCAVGDLDSDGAGDAIGVVMLDGGGTGRFFTLAAWRNVDGEPDYQAQVDLGDRTPVESVSVRDGRATVVYLTRSTNSPMAELNIRRTAVYQLRGTSLAKLSHTDARATEASADGDTADSSDSGTVPDGSSPARKRKSRSR</sequence>
<evidence type="ECO:0000256" key="2">
    <source>
        <dbReference type="SAM" id="SignalP"/>
    </source>
</evidence>
<dbReference type="PROSITE" id="PS51257">
    <property type="entry name" value="PROKAR_LIPOPROTEIN"/>
    <property type="match status" value="1"/>
</dbReference>
<gene>
    <name evidence="3" type="ORF">GA0070608_2478</name>
    <name evidence="4" type="ORF">OIE14_15775</name>
</gene>
<evidence type="ECO:0000313" key="5">
    <source>
        <dbReference type="Proteomes" id="UP000199343"/>
    </source>
</evidence>
<evidence type="ECO:0000256" key="1">
    <source>
        <dbReference type="SAM" id="MobiDB-lite"/>
    </source>
</evidence>
<feature type="compositionally biased region" description="Low complexity" evidence="1">
    <location>
        <begin position="217"/>
        <end position="233"/>
    </location>
</feature>
<reference evidence="4 6" key="2">
    <citation type="submission" date="2022-10" db="EMBL/GenBank/DDBJ databases">
        <title>The complete genomes of actinobacterial strains from the NBC collection.</title>
        <authorList>
            <person name="Joergensen T.S."/>
            <person name="Alvarez Arevalo M."/>
            <person name="Sterndorff E.B."/>
            <person name="Faurdal D."/>
            <person name="Vuksanovic O."/>
            <person name="Mourched A.-S."/>
            <person name="Charusanti P."/>
            <person name="Shaw S."/>
            <person name="Blin K."/>
            <person name="Weber T."/>
        </authorList>
    </citation>
    <scope>NUCLEOTIDE SEQUENCE [LARGE SCALE GENOMIC DNA]</scope>
    <source>
        <strain evidence="4 6">NBC 01809</strain>
    </source>
</reference>
<dbReference type="AlphaFoldDB" id="A0A1C6V531"/>
<feature type="chain" id="PRO_5008748480" description="Lipoprotein" evidence="2">
    <location>
        <begin position="25"/>
        <end position="249"/>
    </location>
</feature>
<reference evidence="3 5" key="1">
    <citation type="submission" date="2016-06" db="EMBL/GenBank/DDBJ databases">
        <authorList>
            <person name="Kjaerup R.B."/>
            <person name="Dalgaard T.S."/>
            <person name="Juul-Madsen H.R."/>
        </authorList>
    </citation>
    <scope>NUCLEOTIDE SEQUENCE [LARGE SCALE GENOMIC DNA]</scope>
    <source>
        <strain evidence="3 5">DSM 43363</strain>
    </source>
</reference>